<dbReference type="GO" id="GO:0009966">
    <property type="term" value="P:regulation of signal transduction"/>
    <property type="evidence" value="ECO:0007669"/>
    <property type="project" value="InterPro"/>
</dbReference>
<feature type="non-terminal residue" evidence="2">
    <location>
        <position position="1"/>
    </location>
</feature>
<dbReference type="SUPFAM" id="SSF48097">
    <property type="entry name" value="Regulator of G-protein signaling, RGS"/>
    <property type="match status" value="1"/>
</dbReference>
<dbReference type="PANTHER" id="PTHR46583">
    <property type="entry name" value="REGULATOR OF G-PROTEIN SIGNALING 22"/>
    <property type="match status" value="1"/>
</dbReference>
<evidence type="ECO:0000313" key="3">
    <source>
        <dbReference type="Proteomes" id="UP000288216"/>
    </source>
</evidence>
<evidence type="ECO:0000313" key="2">
    <source>
        <dbReference type="EMBL" id="GCB61683.1"/>
    </source>
</evidence>
<dbReference type="PANTHER" id="PTHR46583:SF1">
    <property type="entry name" value="REGULATOR OF G-PROTEIN SIGNALING 22"/>
    <property type="match status" value="1"/>
</dbReference>
<dbReference type="InterPro" id="IPR044926">
    <property type="entry name" value="RGS_subdomain_2"/>
</dbReference>
<proteinExistence type="predicted"/>
<dbReference type="GO" id="GO:0001965">
    <property type="term" value="F:G-protein alpha-subunit binding"/>
    <property type="evidence" value="ECO:0007669"/>
    <property type="project" value="InterPro"/>
</dbReference>
<sequence length="154" mass="18813">GRNRDCSEQLWNNGVNLWCDLKEYQRLFYAEAFQPFRLRRQAQFIFATYISEGAPADVELDTENRKMLYRKLEPPFEELFDHVEEYVLVLLLVPWIHMIEMDMSRFRKVELIKETRYLNPMYYKKLQELWRKILPDEVIYSLSRIIPEIGDIHF</sequence>
<reference evidence="2 3" key="1">
    <citation type="journal article" date="2018" name="Nat. Ecol. Evol.">
        <title>Shark genomes provide insights into elasmobranch evolution and the origin of vertebrates.</title>
        <authorList>
            <person name="Hara Y"/>
            <person name="Yamaguchi K"/>
            <person name="Onimaru K"/>
            <person name="Kadota M"/>
            <person name="Koyanagi M"/>
            <person name="Keeley SD"/>
            <person name="Tatsumi K"/>
            <person name="Tanaka K"/>
            <person name="Motone F"/>
            <person name="Kageyama Y"/>
            <person name="Nozu R"/>
            <person name="Adachi N"/>
            <person name="Nishimura O"/>
            <person name="Nakagawa R"/>
            <person name="Tanegashima C"/>
            <person name="Kiyatake I"/>
            <person name="Matsumoto R"/>
            <person name="Murakumo K"/>
            <person name="Nishida K"/>
            <person name="Terakita A"/>
            <person name="Kuratani S"/>
            <person name="Sato K"/>
            <person name="Hyodo S Kuraku.S."/>
        </authorList>
    </citation>
    <scope>NUCLEOTIDE SEQUENCE [LARGE SCALE GENOMIC DNA]</scope>
</reference>
<dbReference type="InterPro" id="IPR042651">
    <property type="entry name" value="Rgs22"/>
</dbReference>
<keyword evidence="3" id="KW-1185">Reference proteome</keyword>
<comment type="caution">
    <text evidence="2">The sequence shown here is derived from an EMBL/GenBank/DDBJ whole genome shotgun (WGS) entry which is preliminary data.</text>
</comment>
<dbReference type="EMBL" id="BFAA01002505">
    <property type="protein sequence ID" value="GCB61683.1"/>
    <property type="molecule type" value="Genomic_DNA"/>
</dbReference>
<name>A0A401NLC5_SCYTO</name>
<dbReference type="Pfam" id="PF00615">
    <property type="entry name" value="RGS"/>
    <property type="match status" value="1"/>
</dbReference>
<dbReference type="Gene3D" id="1.10.167.10">
    <property type="entry name" value="Regulator of G-protein Signalling 4, domain 2"/>
    <property type="match status" value="1"/>
</dbReference>
<dbReference type="AlphaFoldDB" id="A0A401NLC5"/>
<dbReference type="Proteomes" id="UP000288216">
    <property type="component" value="Unassembled WGS sequence"/>
</dbReference>
<dbReference type="InterPro" id="IPR036305">
    <property type="entry name" value="RGS_sf"/>
</dbReference>
<organism evidence="2 3">
    <name type="scientific">Scyliorhinus torazame</name>
    <name type="common">Cloudy catshark</name>
    <name type="synonym">Catulus torazame</name>
    <dbReference type="NCBI Taxonomy" id="75743"/>
    <lineage>
        <taxon>Eukaryota</taxon>
        <taxon>Metazoa</taxon>
        <taxon>Chordata</taxon>
        <taxon>Craniata</taxon>
        <taxon>Vertebrata</taxon>
        <taxon>Chondrichthyes</taxon>
        <taxon>Elasmobranchii</taxon>
        <taxon>Galeomorphii</taxon>
        <taxon>Galeoidea</taxon>
        <taxon>Carcharhiniformes</taxon>
        <taxon>Scyliorhinidae</taxon>
        <taxon>Scyliorhinus</taxon>
    </lineage>
</organism>
<gene>
    <name evidence="2" type="ORF">scyTo_0007088</name>
</gene>
<dbReference type="OrthoDB" id="10013157at2759"/>
<protein>
    <recommendedName>
        <fullName evidence="1">RGS domain-containing protein</fullName>
    </recommendedName>
</protein>
<dbReference type="GO" id="GO:0005634">
    <property type="term" value="C:nucleus"/>
    <property type="evidence" value="ECO:0007669"/>
    <property type="project" value="TreeGrafter"/>
</dbReference>
<dbReference type="InterPro" id="IPR016137">
    <property type="entry name" value="RGS"/>
</dbReference>
<dbReference type="GO" id="GO:0005737">
    <property type="term" value="C:cytoplasm"/>
    <property type="evidence" value="ECO:0007669"/>
    <property type="project" value="TreeGrafter"/>
</dbReference>
<accession>A0A401NLC5</accession>
<feature type="domain" description="RGS" evidence="1">
    <location>
        <begin position="13"/>
        <end position="91"/>
    </location>
</feature>
<dbReference type="STRING" id="75743.A0A401NLC5"/>
<evidence type="ECO:0000259" key="1">
    <source>
        <dbReference type="Pfam" id="PF00615"/>
    </source>
</evidence>